<keyword evidence="2" id="KW-1134">Transmembrane beta strand</keyword>
<dbReference type="InterPro" id="IPR008969">
    <property type="entry name" value="CarboxyPept-like_regulatory"/>
</dbReference>
<dbReference type="AlphaFoldDB" id="A0ABC9NI10"/>
<keyword evidence="1 3" id="KW-0732">Signal</keyword>
<keyword evidence="2" id="KW-0813">Transport</keyword>
<dbReference type="PANTHER" id="PTHR30069:SF29">
    <property type="entry name" value="HEMOGLOBIN AND HEMOGLOBIN-HAPTOGLOBIN-BINDING PROTEIN 1-RELATED"/>
    <property type="match status" value="1"/>
</dbReference>
<comment type="subcellular location">
    <subcellularLocation>
        <location evidence="2">Cell outer membrane</location>
        <topology evidence="2">Multi-pass membrane protein</topology>
    </subcellularLocation>
</comment>
<name>A0ABC9NI10_BACUC</name>
<feature type="chain" id="PRO_5044832143" evidence="3">
    <location>
        <begin position="22"/>
        <end position="248"/>
    </location>
</feature>
<dbReference type="Pfam" id="PF07715">
    <property type="entry name" value="Plug"/>
    <property type="match status" value="1"/>
</dbReference>
<evidence type="ECO:0000313" key="6">
    <source>
        <dbReference type="Proteomes" id="UP000004110"/>
    </source>
</evidence>
<accession>A0ABC9NI10</accession>
<keyword evidence="6" id="KW-1185">Reference proteome</keyword>
<dbReference type="Pfam" id="PF13715">
    <property type="entry name" value="CarbopepD_reg_2"/>
    <property type="match status" value="1"/>
</dbReference>
<keyword evidence="2" id="KW-0998">Cell outer membrane</keyword>
<comment type="similarity">
    <text evidence="2">Belongs to the TonB-dependent receptor family.</text>
</comment>
<comment type="caution">
    <text evidence="5">The sequence shown here is derived from an EMBL/GenBank/DDBJ whole genome shotgun (WGS) entry which is preliminary data.</text>
</comment>
<reference evidence="5" key="1">
    <citation type="submission" date="2007-06" db="EMBL/GenBank/DDBJ databases">
        <authorList>
            <person name="Fulton L."/>
            <person name="Clifton S."/>
            <person name="Fulton B."/>
            <person name="Xu J."/>
            <person name="Minx P."/>
            <person name="Pepin K.H."/>
            <person name="Johnson M."/>
            <person name="Thiruvilangam P."/>
            <person name="Bhonagiri V."/>
            <person name="Nash W.E."/>
            <person name="Mardis E.R."/>
            <person name="Wilson R.K."/>
        </authorList>
    </citation>
    <scope>NUCLEOTIDE SEQUENCE [LARGE SCALE GENOMIC DNA]</scope>
    <source>
        <strain evidence="5">ATCC 8492</strain>
    </source>
</reference>
<feature type="signal peptide" evidence="3">
    <location>
        <begin position="1"/>
        <end position="21"/>
    </location>
</feature>
<dbReference type="SUPFAM" id="SSF56935">
    <property type="entry name" value="Porins"/>
    <property type="match status" value="1"/>
</dbReference>
<dbReference type="PANTHER" id="PTHR30069">
    <property type="entry name" value="TONB-DEPENDENT OUTER MEMBRANE RECEPTOR"/>
    <property type="match status" value="1"/>
</dbReference>
<reference evidence="5" key="2">
    <citation type="submission" date="2013-11" db="EMBL/GenBank/DDBJ databases">
        <title>Draft genome sequence of Bacteroides uniformis (ATCC 8492).</title>
        <authorList>
            <person name="Sudarsanam P."/>
            <person name="Ley R."/>
            <person name="Guruge J."/>
            <person name="Turnbaugh P.J."/>
            <person name="Mahowald M."/>
            <person name="Liep D."/>
            <person name="Gordon J."/>
        </authorList>
    </citation>
    <scope>NUCLEOTIDE SEQUENCE</scope>
    <source>
        <strain evidence="5">ATCC 8492</strain>
    </source>
</reference>
<dbReference type="InterPro" id="IPR037066">
    <property type="entry name" value="Plug_dom_sf"/>
</dbReference>
<dbReference type="InterPro" id="IPR023997">
    <property type="entry name" value="TonB-dep_OMP_SusC/RagA_CS"/>
</dbReference>
<organism evidence="5 6">
    <name type="scientific">Bacteroides uniformis (strain ATCC 8492 / DSM 6597 / CCUG 4942 / CIP 103695 / JCM 5828 / KCTC 5204 / NCTC 13054 / VPI 0061)</name>
    <dbReference type="NCBI Taxonomy" id="411479"/>
    <lineage>
        <taxon>Bacteria</taxon>
        <taxon>Pseudomonadati</taxon>
        <taxon>Bacteroidota</taxon>
        <taxon>Bacteroidia</taxon>
        <taxon>Bacteroidales</taxon>
        <taxon>Bacteroidaceae</taxon>
        <taxon>Bacteroides</taxon>
    </lineage>
</organism>
<dbReference type="InterPro" id="IPR039426">
    <property type="entry name" value="TonB-dep_rcpt-like"/>
</dbReference>
<protein>
    <submittedName>
        <fullName evidence="5">TonB-dependent receptor plug domain protein</fullName>
    </submittedName>
</protein>
<gene>
    <name evidence="5" type="ORF">BACUNI_00048</name>
</gene>
<keyword evidence="2" id="KW-0812">Transmembrane</keyword>
<dbReference type="InterPro" id="IPR012910">
    <property type="entry name" value="Plug_dom"/>
</dbReference>
<keyword evidence="5" id="KW-0675">Receptor</keyword>
<evidence type="ECO:0000313" key="5">
    <source>
        <dbReference type="EMBL" id="EDO56290.1"/>
    </source>
</evidence>
<dbReference type="Proteomes" id="UP000004110">
    <property type="component" value="Unassembled WGS sequence"/>
</dbReference>
<evidence type="ECO:0000256" key="2">
    <source>
        <dbReference type="PROSITE-ProRule" id="PRU01360"/>
    </source>
</evidence>
<keyword evidence="2" id="KW-0472">Membrane</keyword>
<dbReference type="FunFam" id="2.170.130.10:FF:000008">
    <property type="entry name" value="SusC/RagA family TonB-linked outer membrane protein"/>
    <property type="match status" value="1"/>
</dbReference>
<dbReference type="SUPFAM" id="SSF49464">
    <property type="entry name" value="Carboxypeptidase regulatory domain-like"/>
    <property type="match status" value="1"/>
</dbReference>
<dbReference type="NCBIfam" id="TIGR04057">
    <property type="entry name" value="SusC_RagA_signa"/>
    <property type="match status" value="1"/>
</dbReference>
<dbReference type="Gene3D" id="2.170.130.10">
    <property type="entry name" value="TonB-dependent receptor, plug domain"/>
    <property type="match status" value="1"/>
</dbReference>
<evidence type="ECO:0000256" key="3">
    <source>
        <dbReference type="SAM" id="SignalP"/>
    </source>
</evidence>
<dbReference type="PROSITE" id="PS52016">
    <property type="entry name" value="TONB_DEPENDENT_REC_3"/>
    <property type="match status" value="1"/>
</dbReference>
<evidence type="ECO:0000256" key="1">
    <source>
        <dbReference type="ARBA" id="ARBA00022729"/>
    </source>
</evidence>
<proteinExistence type="inferred from homology"/>
<dbReference type="GO" id="GO:0009279">
    <property type="term" value="C:cell outer membrane"/>
    <property type="evidence" value="ECO:0007669"/>
    <property type="project" value="UniProtKB-SubCell"/>
</dbReference>
<dbReference type="Gene3D" id="2.60.40.1120">
    <property type="entry name" value="Carboxypeptidase-like, regulatory domain"/>
    <property type="match status" value="1"/>
</dbReference>
<feature type="domain" description="TonB-dependent receptor plug" evidence="4">
    <location>
        <begin position="115"/>
        <end position="222"/>
    </location>
</feature>
<evidence type="ECO:0000259" key="4">
    <source>
        <dbReference type="Pfam" id="PF07715"/>
    </source>
</evidence>
<dbReference type="EMBL" id="AAYH02000024">
    <property type="protein sequence ID" value="EDO56290.1"/>
    <property type="molecule type" value="Genomic_DNA"/>
</dbReference>
<sequence length="248" mass="25760">MKRKLMLLLACLFVGIGLVTAQTQKVTGVVISEEDGQPVIGASVLVKGTQIGAITGVDGDFTLPNVPSSAKTLVISYIGMQTQEVTIKPHVRVVMQSDTELLDEVVVVAYGTATKRSFTGSATEIKGDRIANKNPSELSKALTGEVAGVQVISTSGQPGSNASIRIRGLGSVNSSRAPLYVVDGIPFGSDLSGIDPSDIESTTVLKDATATALYGSRAANGVILLTTKRGKKGKTQVEANVKYGITPV</sequence>